<name>A0A0C2WDF0_SERVB</name>
<dbReference type="HOGENOM" id="CLU_1705339_0_0_1"/>
<dbReference type="AlphaFoldDB" id="A0A0C2WDF0"/>
<evidence type="ECO:0000313" key="1">
    <source>
        <dbReference type="EMBL" id="KIM24508.1"/>
    </source>
</evidence>
<reference evidence="1 2" key="1">
    <citation type="submission" date="2014-04" db="EMBL/GenBank/DDBJ databases">
        <authorList>
            <consortium name="DOE Joint Genome Institute"/>
            <person name="Kuo A."/>
            <person name="Zuccaro A."/>
            <person name="Kohler A."/>
            <person name="Nagy L.G."/>
            <person name="Floudas D."/>
            <person name="Copeland A."/>
            <person name="Barry K.W."/>
            <person name="Cichocki N."/>
            <person name="Veneault-Fourrey C."/>
            <person name="LaButti K."/>
            <person name="Lindquist E.A."/>
            <person name="Lipzen A."/>
            <person name="Lundell T."/>
            <person name="Morin E."/>
            <person name="Murat C."/>
            <person name="Sun H."/>
            <person name="Tunlid A."/>
            <person name="Henrissat B."/>
            <person name="Grigoriev I.V."/>
            <person name="Hibbett D.S."/>
            <person name="Martin F."/>
            <person name="Nordberg H.P."/>
            <person name="Cantor M.N."/>
            <person name="Hua S.X."/>
        </authorList>
    </citation>
    <scope>NUCLEOTIDE SEQUENCE [LARGE SCALE GENOMIC DNA]</scope>
    <source>
        <strain evidence="1 2">MAFF 305830</strain>
    </source>
</reference>
<protein>
    <submittedName>
        <fullName evidence="1">Uncharacterized protein</fullName>
    </submittedName>
</protein>
<keyword evidence="2" id="KW-1185">Reference proteome</keyword>
<dbReference type="EMBL" id="KN824323">
    <property type="protein sequence ID" value="KIM24508.1"/>
    <property type="molecule type" value="Genomic_DNA"/>
</dbReference>
<organism evidence="1 2">
    <name type="scientific">Serendipita vermifera MAFF 305830</name>
    <dbReference type="NCBI Taxonomy" id="933852"/>
    <lineage>
        <taxon>Eukaryota</taxon>
        <taxon>Fungi</taxon>
        <taxon>Dikarya</taxon>
        <taxon>Basidiomycota</taxon>
        <taxon>Agaricomycotina</taxon>
        <taxon>Agaricomycetes</taxon>
        <taxon>Sebacinales</taxon>
        <taxon>Serendipitaceae</taxon>
        <taxon>Serendipita</taxon>
    </lineage>
</organism>
<sequence length="154" mass="17581">MRRREGLDLNVGNPKSIGHGEDGIRVKGLGIKFPWISGLRKVLQDSRDAQSTACPPLSTWSRDRRTRRCDCLLNHKCWLQAFRWARGICDARRKGDHAHSLVCFPIVRCLVHLDDYGDLRWLQGPGWDGSWAQVDRKILWRLKVPSTPGEAEVG</sequence>
<reference evidence="2" key="2">
    <citation type="submission" date="2015-01" db="EMBL/GenBank/DDBJ databases">
        <title>Evolutionary Origins and Diversification of the Mycorrhizal Mutualists.</title>
        <authorList>
            <consortium name="DOE Joint Genome Institute"/>
            <consortium name="Mycorrhizal Genomics Consortium"/>
            <person name="Kohler A."/>
            <person name="Kuo A."/>
            <person name="Nagy L.G."/>
            <person name="Floudas D."/>
            <person name="Copeland A."/>
            <person name="Barry K.W."/>
            <person name="Cichocki N."/>
            <person name="Veneault-Fourrey C."/>
            <person name="LaButti K."/>
            <person name="Lindquist E.A."/>
            <person name="Lipzen A."/>
            <person name="Lundell T."/>
            <person name="Morin E."/>
            <person name="Murat C."/>
            <person name="Riley R."/>
            <person name="Ohm R."/>
            <person name="Sun H."/>
            <person name="Tunlid A."/>
            <person name="Henrissat B."/>
            <person name="Grigoriev I.V."/>
            <person name="Hibbett D.S."/>
            <person name="Martin F."/>
        </authorList>
    </citation>
    <scope>NUCLEOTIDE SEQUENCE [LARGE SCALE GENOMIC DNA]</scope>
    <source>
        <strain evidence="2">MAFF 305830</strain>
    </source>
</reference>
<proteinExistence type="predicted"/>
<dbReference type="Proteomes" id="UP000054097">
    <property type="component" value="Unassembled WGS sequence"/>
</dbReference>
<accession>A0A0C2WDF0</accession>
<evidence type="ECO:0000313" key="2">
    <source>
        <dbReference type="Proteomes" id="UP000054097"/>
    </source>
</evidence>
<gene>
    <name evidence="1" type="ORF">M408DRAFT_232328</name>
</gene>